<dbReference type="GO" id="GO:0015689">
    <property type="term" value="P:molybdate ion transport"/>
    <property type="evidence" value="ECO:0007669"/>
    <property type="project" value="InterPro"/>
</dbReference>
<comment type="caution">
    <text evidence="4">The sequence shown here is derived from an EMBL/GenBank/DDBJ whole genome shotgun (WGS) entry which is preliminary data.</text>
</comment>
<dbReference type="NCBIfam" id="TIGR01764">
    <property type="entry name" value="excise"/>
    <property type="match status" value="1"/>
</dbReference>
<evidence type="ECO:0000256" key="1">
    <source>
        <dbReference type="ARBA" id="ARBA00022505"/>
    </source>
</evidence>
<keyword evidence="5" id="KW-1185">Reference proteome</keyword>
<dbReference type="GO" id="GO:0003677">
    <property type="term" value="F:DNA binding"/>
    <property type="evidence" value="ECO:0007669"/>
    <property type="project" value="InterPro"/>
</dbReference>
<gene>
    <name evidence="4" type="ORF">Cpa01nite_01440</name>
</gene>
<dbReference type="InterPro" id="IPR009061">
    <property type="entry name" value="DNA-bd_dom_put_sf"/>
</dbReference>
<organism evidence="4 5">
    <name type="scientific">Cellulomonas pakistanensis</name>
    <dbReference type="NCBI Taxonomy" id="992287"/>
    <lineage>
        <taxon>Bacteria</taxon>
        <taxon>Bacillati</taxon>
        <taxon>Actinomycetota</taxon>
        <taxon>Actinomycetes</taxon>
        <taxon>Micrococcales</taxon>
        <taxon>Cellulomonadaceae</taxon>
        <taxon>Cellulomonas</taxon>
    </lineage>
</organism>
<evidence type="ECO:0000313" key="4">
    <source>
        <dbReference type="EMBL" id="GIG34763.1"/>
    </source>
</evidence>
<dbReference type="InterPro" id="IPR010093">
    <property type="entry name" value="SinI_DNA-bd"/>
</dbReference>
<dbReference type="Gene3D" id="1.10.1660.10">
    <property type="match status" value="1"/>
</dbReference>
<name>A0A919U1D5_9CELL</name>
<dbReference type="InterPro" id="IPR004606">
    <property type="entry name" value="Mop_domain"/>
</dbReference>
<protein>
    <submittedName>
        <fullName evidence="4">MerR family transcriptional regulator</fullName>
    </submittedName>
</protein>
<dbReference type="PROSITE" id="PS51866">
    <property type="entry name" value="MOP"/>
    <property type="match status" value="1"/>
</dbReference>
<evidence type="ECO:0000256" key="2">
    <source>
        <dbReference type="PROSITE-ProRule" id="PRU01213"/>
    </source>
</evidence>
<evidence type="ECO:0000313" key="5">
    <source>
        <dbReference type="Proteomes" id="UP000642125"/>
    </source>
</evidence>
<dbReference type="Pfam" id="PF03459">
    <property type="entry name" value="TOBE"/>
    <property type="match status" value="1"/>
</dbReference>
<dbReference type="Gene3D" id="2.40.50.100">
    <property type="match status" value="1"/>
</dbReference>
<dbReference type="InterPro" id="IPR005116">
    <property type="entry name" value="Transp-assoc_OB_typ1"/>
</dbReference>
<sequence length="141" mass="14755">MRVAACHRARMADFTIAEAADLLGVSDDTVRRWVDVGRLRAHRSGSGRWAVAGADLAALAEHLGAAPTVGGRGVVSARNRMPGIVTRVARDSVMARVDVQAGPHRLVSLVSREAADELGLETGVLAVASVKATSVVVEVPR</sequence>
<dbReference type="CDD" id="cd04762">
    <property type="entry name" value="HTH_MerR-trunc"/>
    <property type="match status" value="1"/>
</dbReference>
<proteinExistence type="predicted"/>
<reference evidence="4" key="1">
    <citation type="submission" date="2021-01" db="EMBL/GenBank/DDBJ databases">
        <title>Whole genome shotgun sequence of Cellulomonas pakistanensis NBRC 110800.</title>
        <authorList>
            <person name="Komaki H."/>
            <person name="Tamura T."/>
        </authorList>
    </citation>
    <scope>NUCLEOTIDE SEQUENCE</scope>
    <source>
        <strain evidence="4">NBRC 110800</strain>
    </source>
</reference>
<dbReference type="Pfam" id="PF12728">
    <property type="entry name" value="HTH_17"/>
    <property type="match status" value="1"/>
</dbReference>
<feature type="domain" description="Mop" evidence="3">
    <location>
        <begin position="74"/>
        <end position="139"/>
    </location>
</feature>
<dbReference type="AlphaFoldDB" id="A0A919U1D5"/>
<dbReference type="InterPro" id="IPR008995">
    <property type="entry name" value="Mo/tungstate-bd_C_term_dom"/>
</dbReference>
<evidence type="ECO:0000259" key="3">
    <source>
        <dbReference type="PROSITE" id="PS51866"/>
    </source>
</evidence>
<dbReference type="InterPro" id="IPR041657">
    <property type="entry name" value="HTH_17"/>
</dbReference>
<dbReference type="SUPFAM" id="SSF50331">
    <property type="entry name" value="MOP-like"/>
    <property type="match status" value="1"/>
</dbReference>
<dbReference type="EMBL" id="BONO01000001">
    <property type="protein sequence ID" value="GIG34763.1"/>
    <property type="molecule type" value="Genomic_DNA"/>
</dbReference>
<keyword evidence="1 2" id="KW-0500">Molybdenum</keyword>
<accession>A0A919U1D5</accession>
<dbReference type="SUPFAM" id="SSF46955">
    <property type="entry name" value="Putative DNA-binding domain"/>
    <property type="match status" value="1"/>
</dbReference>
<dbReference type="Proteomes" id="UP000642125">
    <property type="component" value="Unassembled WGS sequence"/>
</dbReference>